<dbReference type="EMBL" id="CP006259">
    <property type="protein sequence ID" value="AGS67723.1"/>
    <property type="molecule type" value="Genomic_DNA"/>
</dbReference>
<proteinExistence type="predicted"/>
<feature type="region of interest" description="Disordered" evidence="1">
    <location>
        <begin position="1"/>
        <end position="31"/>
    </location>
</feature>
<name>S5ULD5_STRC3</name>
<evidence type="ECO:0000256" key="1">
    <source>
        <dbReference type="SAM" id="MobiDB-lite"/>
    </source>
</evidence>
<dbReference type="Proteomes" id="UP000015423">
    <property type="component" value="Chromosome"/>
</dbReference>
<accession>S5ULD5</accession>
<evidence type="ECO:0000313" key="2">
    <source>
        <dbReference type="EMBL" id="AGS67723.1"/>
    </source>
</evidence>
<feature type="region of interest" description="Disordered" evidence="1">
    <location>
        <begin position="160"/>
        <end position="205"/>
    </location>
</feature>
<dbReference type="RefSeq" id="WP_020938207.1">
    <property type="nucleotide sequence ID" value="NC_021985.1"/>
</dbReference>
<evidence type="ECO:0000313" key="3">
    <source>
        <dbReference type="Proteomes" id="UP000015423"/>
    </source>
</evidence>
<dbReference type="PATRIC" id="fig|1214242.5.peg.932"/>
<dbReference type="HOGENOM" id="CLU_093483_1_0_11"/>
<keyword evidence="3" id="KW-1185">Reference proteome</keyword>
<dbReference type="AlphaFoldDB" id="S5ULD5"/>
<feature type="compositionally biased region" description="Basic and acidic residues" evidence="1">
    <location>
        <begin position="181"/>
        <end position="192"/>
    </location>
</feature>
<organism evidence="2 3">
    <name type="scientific">Streptomyces collinus (strain DSM 40733 / Tue 365)</name>
    <dbReference type="NCBI Taxonomy" id="1214242"/>
    <lineage>
        <taxon>Bacteria</taxon>
        <taxon>Bacillati</taxon>
        <taxon>Actinomycetota</taxon>
        <taxon>Actinomycetes</taxon>
        <taxon>Kitasatosporales</taxon>
        <taxon>Streptomycetaceae</taxon>
        <taxon>Streptomyces</taxon>
    </lineage>
</organism>
<reference evidence="2 3" key="2">
    <citation type="journal article" date="2013" name="J. Biotechnol.">
        <title>Complete genome sequence of the kirromycin producer Streptomyces collinus Tu 365 consisting of a linear chromosome and two linear plasmids.</title>
        <authorList>
            <person name="Ruckert C."/>
            <person name="Szczepanowski R."/>
            <person name="Albersmeier A."/>
            <person name="Goesmann A."/>
            <person name="Iftime D."/>
            <person name="Musiol E.M."/>
            <person name="Blin K."/>
            <person name="Wohlleben W."/>
            <person name="Puhler A."/>
            <person name="Kalinowski J."/>
            <person name="Weber T."/>
        </authorList>
    </citation>
    <scope>NUCLEOTIDE SEQUENCE [LARGE SCALE GENOMIC DNA]</scope>
    <source>
        <strain evidence="3">DSM 40733 / Tue 365</strain>
    </source>
</reference>
<dbReference type="STRING" id="1214242.B446_04475"/>
<dbReference type="eggNOG" id="ENOG5033WQA">
    <property type="taxonomic scope" value="Bacteria"/>
</dbReference>
<gene>
    <name evidence="2" type="ORF">B446_04475</name>
</gene>
<sequence>MSRQRQPGTGFRPTHVVPPDGMPAWETPDPGRPTVPLDALLPVELVERLGDWGHIRCANGWAAWVDGRLLVAVPRDPPAGDGPPAGTDDPRPLLARAEQALAGYRSALEELADGALDGRSFEDRTEGLRIGIVVDGESVWVYDHEEGRWMYGEGRRLAPYATDRPPAHRGPGHADTGAEGAGHERGGREDGGHAATRMAGPKGEL</sequence>
<dbReference type="KEGG" id="sci:B446_04475"/>
<reference evidence="3" key="1">
    <citation type="submission" date="2012-10" db="EMBL/GenBank/DDBJ databases">
        <title>The complete genome sequence of Streptomyces collinus Tu 365.</title>
        <authorList>
            <person name="Ruckert C."/>
            <person name="Szczepanowski R."/>
            <person name="Goesmann A."/>
            <person name="Pross E.K."/>
            <person name="Musiol E.M."/>
            <person name="Blin K."/>
            <person name="Wohlleben W."/>
            <person name="Puhler A."/>
            <person name="Weber T."/>
            <person name="Kalinowski J."/>
        </authorList>
    </citation>
    <scope>NUCLEOTIDE SEQUENCE [LARGE SCALE GENOMIC DNA]</scope>
    <source>
        <strain evidence="3">DSM 40733 / Tue 365</strain>
    </source>
</reference>
<protein>
    <submittedName>
        <fullName evidence="2">Uncharacterized protein</fullName>
    </submittedName>
</protein>